<keyword evidence="3" id="KW-1185">Reference proteome</keyword>
<dbReference type="InterPro" id="IPR019381">
    <property type="entry name" value="PACS1/2_C"/>
</dbReference>
<dbReference type="Proteomes" id="UP000052978">
    <property type="component" value="Unassembled WGS sequence"/>
</dbReference>
<accession>S7MYT6</accession>
<reference evidence="2 3" key="1">
    <citation type="journal article" date="2013" name="Nat. Commun.">
        <title>Genome analysis reveals insights into physiology and longevity of the Brandt's bat Myotis brandtii.</title>
        <authorList>
            <person name="Seim I."/>
            <person name="Fang X."/>
            <person name="Xiong Z."/>
            <person name="Lobanov A.V."/>
            <person name="Huang Z."/>
            <person name="Ma S."/>
            <person name="Feng Y."/>
            <person name="Turanov A.A."/>
            <person name="Zhu Y."/>
            <person name="Lenz T.L."/>
            <person name="Gerashchenko M.V."/>
            <person name="Fan D."/>
            <person name="Hee Yim S."/>
            <person name="Yao X."/>
            <person name="Jordan D."/>
            <person name="Xiong Y."/>
            <person name="Ma Y."/>
            <person name="Lyapunov A.N."/>
            <person name="Chen G."/>
            <person name="Kulakova O.I."/>
            <person name="Sun Y."/>
            <person name="Lee S.G."/>
            <person name="Bronson R.T."/>
            <person name="Moskalev A.A."/>
            <person name="Sunyaev S.R."/>
            <person name="Zhang G."/>
            <person name="Krogh A."/>
            <person name="Wang J."/>
            <person name="Gladyshev V.N."/>
        </authorList>
    </citation>
    <scope>NUCLEOTIDE SEQUENCE [LARGE SCALE GENOMIC DNA]</scope>
</reference>
<gene>
    <name evidence="2" type="ORF">D623_10000718</name>
</gene>
<evidence type="ECO:0000256" key="1">
    <source>
        <dbReference type="SAM" id="MobiDB-lite"/>
    </source>
</evidence>
<dbReference type="PANTHER" id="PTHR13280">
    <property type="entry name" value="PHOSPHOFURIN ACIDIC CLUSTER SORTING PROTEIN"/>
    <property type="match status" value="1"/>
</dbReference>
<sequence>MTQQQNYHQKVLLWLHTVKVSEEIPDIGQEDLCGAFQEVEEDMDLLYYMLKNTSDSGPDIEDDDSVLSTPTPQLSPTL</sequence>
<evidence type="ECO:0000313" key="2">
    <source>
        <dbReference type="EMBL" id="EPQ09846.1"/>
    </source>
</evidence>
<name>S7MYT6_MYOBR</name>
<feature type="region of interest" description="Disordered" evidence="1">
    <location>
        <begin position="53"/>
        <end position="78"/>
    </location>
</feature>
<dbReference type="GO" id="GO:0044325">
    <property type="term" value="F:transmembrane transporter binding"/>
    <property type="evidence" value="ECO:0007669"/>
    <property type="project" value="TreeGrafter"/>
</dbReference>
<dbReference type="PANTHER" id="PTHR13280:SF15">
    <property type="entry name" value="PHOSPHOFURIN ACIDIC CLUSTER SORTING PROTEIN 2"/>
    <property type="match status" value="1"/>
</dbReference>
<feature type="compositionally biased region" description="Polar residues" evidence="1">
    <location>
        <begin position="66"/>
        <end position="78"/>
    </location>
</feature>
<dbReference type="EMBL" id="KE162860">
    <property type="protein sequence ID" value="EPQ09846.1"/>
    <property type="molecule type" value="Genomic_DNA"/>
</dbReference>
<evidence type="ECO:0000313" key="3">
    <source>
        <dbReference type="Proteomes" id="UP000052978"/>
    </source>
</evidence>
<dbReference type="GO" id="GO:0072659">
    <property type="term" value="P:protein localization to plasma membrane"/>
    <property type="evidence" value="ECO:0007669"/>
    <property type="project" value="TreeGrafter"/>
</dbReference>
<organism evidence="2 3">
    <name type="scientific">Myotis brandtii</name>
    <name type="common">Brandt's bat</name>
    <dbReference type="NCBI Taxonomy" id="109478"/>
    <lineage>
        <taxon>Eukaryota</taxon>
        <taxon>Metazoa</taxon>
        <taxon>Chordata</taxon>
        <taxon>Craniata</taxon>
        <taxon>Vertebrata</taxon>
        <taxon>Euteleostomi</taxon>
        <taxon>Mammalia</taxon>
        <taxon>Eutheria</taxon>
        <taxon>Laurasiatheria</taxon>
        <taxon>Chiroptera</taxon>
        <taxon>Yangochiroptera</taxon>
        <taxon>Vespertilionidae</taxon>
        <taxon>Myotis</taxon>
    </lineage>
</organism>
<dbReference type="AlphaFoldDB" id="S7MYT6"/>
<protein>
    <submittedName>
        <fullName evidence="2">Phosphofurin acidic cluster sorting protein 2</fullName>
    </submittedName>
</protein>
<proteinExistence type="predicted"/>